<evidence type="ECO:0000313" key="1">
    <source>
        <dbReference type="EMBL" id="CCQ90785.1"/>
    </source>
</evidence>
<name>M1YJY4_NITG3</name>
<dbReference type="AlphaFoldDB" id="M1YJY4"/>
<dbReference type="Proteomes" id="UP000011704">
    <property type="component" value="Unassembled WGS sequence"/>
</dbReference>
<evidence type="ECO:0000313" key="2">
    <source>
        <dbReference type="Proteomes" id="UP000011704"/>
    </source>
</evidence>
<organism evidence="1 2">
    <name type="scientific">Nitrospina gracilis (strain 3/211)</name>
    <dbReference type="NCBI Taxonomy" id="1266370"/>
    <lineage>
        <taxon>Bacteria</taxon>
        <taxon>Pseudomonadati</taxon>
        <taxon>Nitrospinota/Tectimicrobiota group</taxon>
        <taxon>Nitrospinota</taxon>
        <taxon>Nitrospinia</taxon>
        <taxon>Nitrospinales</taxon>
        <taxon>Nitrospinaceae</taxon>
        <taxon>Nitrospina</taxon>
    </lineage>
</organism>
<reference evidence="1 2" key="1">
    <citation type="journal article" date="2013" name="Front. Microbiol.">
        <title>The genome of Nitrospina gracilis illuminates the metabolism and evolution of the major marine nitrite oxidizer.</title>
        <authorList>
            <person name="Luecker S."/>
            <person name="Nowka B."/>
            <person name="Rattei T."/>
            <person name="Spieck E."/>
            <person name="and Daims H."/>
        </authorList>
    </citation>
    <scope>NUCLEOTIDE SEQUENCE [LARGE SCALE GENOMIC DNA]</scope>
    <source>
        <strain evidence="1 2">3/211</strain>
    </source>
</reference>
<evidence type="ECO:0008006" key="3">
    <source>
        <dbReference type="Google" id="ProtNLM"/>
    </source>
</evidence>
<dbReference type="SUPFAM" id="SSF143100">
    <property type="entry name" value="TTHA1013/TTHA0281-like"/>
    <property type="match status" value="1"/>
</dbReference>
<comment type="caution">
    <text evidence="1">The sequence shown here is derived from an EMBL/GenBank/DDBJ whole genome shotgun (WGS) entry which is preliminary data.</text>
</comment>
<accession>M1YJY4</accession>
<sequence length="104" mass="11430">MNPNVSFHLKLPIRVQKKETHFVAGSPVLDVWSQGENQDKAIQNAQEAIGLFLESCFDRGTLGDVLKGCGFISFSKGTLLLREDAPSNPEDFEADIEIPLAISQ</sequence>
<keyword evidence="2" id="KW-1185">Reference proteome</keyword>
<gene>
    <name evidence="1" type="ORF">NITGR_380026</name>
</gene>
<protein>
    <recommendedName>
        <fullName evidence="3">HicB-like antitoxin of toxin-antitoxin system domain-containing protein</fullName>
    </recommendedName>
</protein>
<dbReference type="HOGENOM" id="CLU_2247162_0_0_0"/>
<proteinExistence type="predicted"/>
<dbReference type="InterPro" id="IPR035069">
    <property type="entry name" value="TTHA1013/TTHA0281-like"/>
</dbReference>
<dbReference type="EMBL" id="CAQJ01000042">
    <property type="protein sequence ID" value="CCQ90785.1"/>
    <property type="molecule type" value="Genomic_DNA"/>
</dbReference>
<dbReference type="InParanoid" id="M1YJY4"/>
<dbReference type="Gene3D" id="3.30.160.250">
    <property type="match status" value="1"/>
</dbReference>